<proteinExistence type="predicted"/>
<name>A0AC35ERE9_9BILA</name>
<sequence length="580" mass="66906">MLIRLQHIWYLLLIIFGLYKYVNSTNQLRLIRDMLDSYDRKAKPTWDNSKPVNVTFSMDLYQILEVNEPQQYILLNAWIIERWHDEFLYWSPVEYGNITEIRLPHSSIWLPDTTLYENLVMKDDDTRRLLNAKLTTNATRKAALVEMLYPTIYKFSCKLNLRFFPFDIQICQMTFSSWTYDQKGIDYFQYSDTVGTSNYLENEGWYLMKTTIKRVEVKYSCCPNAYTLLKLTLYLRRKPLFYMVNLIIPTSIITLIAIVGFFTTSSASGMREEKVSLGITTLLSMSILMLMVSDEMPTTSTFIPLIGWFILGMIIIISLGTLASCIVIGVQKRGRLGERLSSKAVSITKFFAYISFTEFPLHLTKGTKEYDEVPPPSEPYRKTANRNCRRMEAISKNGFFDSAEASQPQKKSWFTFRKRPTPNNNNNNNNNNNRGIVTDKSTDPLVDASTFASIDGIASDPASLPPLPPPPASGHNPLNLRLALSEDISSLDSEPLTSRPQTGRSTGRIQPFKMQQHVNLLNDNIRQSRQLAQKEYEWLATVVERCNFIIFVLLFFLITFGINLLGFFHWSDIEHILYDE</sequence>
<dbReference type="Proteomes" id="UP000887580">
    <property type="component" value="Unplaced"/>
</dbReference>
<organism evidence="1 2">
    <name type="scientific">Panagrolaimus sp. PS1159</name>
    <dbReference type="NCBI Taxonomy" id="55785"/>
    <lineage>
        <taxon>Eukaryota</taxon>
        <taxon>Metazoa</taxon>
        <taxon>Ecdysozoa</taxon>
        <taxon>Nematoda</taxon>
        <taxon>Chromadorea</taxon>
        <taxon>Rhabditida</taxon>
        <taxon>Tylenchina</taxon>
        <taxon>Panagrolaimomorpha</taxon>
        <taxon>Panagrolaimoidea</taxon>
        <taxon>Panagrolaimidae</taxon>
        <taxon>Panagrolaimus</taxon>
    </lineage>
</organism>
<accession>A0AC35ERE9</accession>
<protein>
    <submittedName>
        <fullName evidence="2">Uncharacterized protein</fullName>
    </submittedName>
</protein>
<evidence type="ECO:0000313" key="1">
    <source>
        <dbReference type="Proteomes" id="UP000887580"/>
    </source>
</evidence>
<evidence type="ECO:0000313" key="2">
    <source>
        <dbReference type="WBParaSite" id="PS1159_v2.g10177.t1"/>
    </source>
</evidence>
<reference evidence="2" key="1">
    <citation type="submission" date="2022-11" db="UniProtKB">
        <authorList>
            <consortium name="WormBaseParasite"/>
        </authorList>
    </citation>
    <scope>IDENTIFICATION</scope>
</reference>
<dbReference type="WBParaSite" id="PS1159_v2.g10177.t1">
    <property type="protein sequence ID" value="PS1159_v2.g10177.t1"/>
    <property type="gene ID" value="PS1159_v2.g10177"/>
</dbReference>